<dbReference type="InterPro" id="IPR027417">
    <property type="entry name" value="P-loop_NTPase"/>
</dbReference>
<dbReference type="InterPro" id="IPR021228">
    <property type="entry name" value="BrxD"/>
</dbReference>
<keyword evidence="1" id="KW-0547">Nucleotide-binding</keyword>
<dbReference type="AlphaFoldDB" id="A0A6N7XVQ6"/>
<organism evidence="1 2">
    <name type="scientific">Tissierella pigra</name>
    <dbReference type="NCBI Taxonomy" id="2607614"/>
    <lineage>
        <taxon>Bacteria</taxon>
        <taxon>Bacillati</taxon>
        <taxon>Bacillota</taxon>
        <taxon>Tissierellia</taxon>
        <taxon>Tissierellales</taxon>
        <taxon>Tissierellaceae</taxon>
        <taxon>Tissierella</taxon>
    </lineage>
</organism>
<dbReference type="EMBL" id="VUNQ01000020">
    <property type="protein sequence ID" value="MSU01867.1"/>
    <property type="molecule type" value="Genomic_DNA"/>
</dbReference>
<evidence type="ECO:0000313" key="1">
    <source>
        <dbReference type="EMBL" id="MSU01867.1"/>
    </source>
</evidence>
<dbReference type="Gene3D" id="3.40.50.300">
    <property type="entry name" value="P-loop containing nucleotide triphosphate hydrolases"/>
    <property type="match status" value="1"/>
</dbReference>
<dbReference type="RefSeq" id="WP_154440330.1">
    <property type="nucleotide sequence ID" value="NZ_JAHLPJ010000001.1"/>
</dbReference>
<dbReference type="Proteomes" id="UP000469523">
    <property type="component" value="Unassembled WGS sequence"/>
</dbReference>
<reference evidence="1 2" key="1">
    <citation type="submission" date="2019-09" db="EMBL/GenBank/DDBJ databases">
        <title>In-depth cultivation of the pig gut microbiome towards novel bacterial diversity and tailored functional studies.</title>
        <authorList>
            <person name="Wylensek D."/>
            <person name="Hitch T.C.A."/>
            <person name="Clavel T."/>
        </authorList>
    </citation>
    <scope>NUCLEOTIDE SEQUENCE [LARGE SCALE GENOMIC DNA]</scope>
    <source>
        <strain evidence="1 2">WCA3-693-APC-4?</strain>
    </source>
</reference>
<dbReference type="GO" id="GO:0005524">
    <property type="term" value="F:ATP binding"/>
    <property type="evidence" value="ECO:0007669"/>
    <property type="project" value="UniProtKB-KW"/>
</dbReference>
<sequence length="427" mass="48668">MKNELLKDIIDALRNGTVPAEGTENIAVGIDEELLEIDIQLDNVQKGKSSFKFVIGDYGSGKTFFSTAAREKAYDKGFVVSSVVISQEAPLHKFEELYRKIMDGMRIPDNKKIPAFTLILEEWLLNIEDKIIEIEGIDPEEDMERFSQEMYKRINEELQIVGSIAASFANAIRGFYKAKYEGNQILSQGAIAWLKGENVRPEIKKGLNVAGSVTRENSFEFFKALLHMIKSAGYQGLVILLDEVETVQKLVRADMRNAAYENLRFFIDEADKNNFPNCFFLYTGTTDLMESEKGFKSLEPLYQRVKVKRDKTFKNLRQPVMFLEGLNKKKLNEVAKKVRSIHGEVYSWTPNEKVSDSFIEKLIDDMATGFGGEISIGPRGFLRTLVDILDKSQMYDNYVPVEQFVFNDEIRTMAETVENTAAHIVNF</sequence>
<dbReference type="NCBIfam" id="NF033438">
    <property type="entry name" value="BREX_BrxD"/>
    <property type="match status" value="1"/>
</dbReference>
<protein>
    <submittedName>
        <fullName evidence="1">BREX system ATP-binding protein BrxD</fullName>
    </submittedName>
</protein>
<gene>
    <name evidence="1" type="primary">brxD</name>
    <name evidence="1" type="ORF">FYJ83_10345</name>
</gene>
<dbReference type="Pfam" id="PF10923">
    <property type="entry name" value="BrxC_BrxD"/>
    <property type="match status" value="1"/>
</dbReference>
<accession>A0A6N7XVQ6</accession>
<name>A0A6N7XVQ6_9FIRM</name>
<evidence type="ECO:0000313" key="2">
    <source>
        <dbReference type="Proteomes" id="UP000469523"/>
    </source>
</evidence>
<keyword evidence="1" id="KW-0067">ATP-binding</keyword>
<proteinExistence type="predicted"/>
<keyword evidence="2" id="KW-1185">Reference proteome</keyword>
<comment type="caution">
    <text evidence="1">The sequence shown here is derived from an EMBL/GenBank/DDBJ whole genome shotgun (WGS) entry which is preliminary data.</text>
</comment>
<dbReference type="SUPFAM" id="SSF52540">
    <property type="entry name" value="P-loop containing nucleoside triphosphate hydrolases"/>
    <property type="match status" value="1"/>
</dbReference>